<evidence type="ECO:0000313" key="2">
    <source>
        <dbReference type="Proteomes" id="UP001597118"/>
    </source>
</evidence>
<evidence type="ECO:0000313" key="1">
    <source>
        <dbReference type="EMBL" id="MFD1629379.1"/>
    </source>
</evidence>
<proteinExistence type="predicted"/>
<dbReference type="PANTHER" id="PTHR33202">
    <property type="entry name" value="ZINC UPTAKE REGULATION PROTEIN"/>
    <property type="match status" value="1"/>
</dbReference>
<comment type="caution">
    <text evidence="1">The sequence shown here is derived from an EMBL/GenBank/DDBJ whole genome shotgun (WGS) entry which is preliminary data.</text>
</comment>
<dbReference type="PANTHER" id="PTHR33202:SF22">
    <property type="entry name" value="HYDROGEN PEROXIDE SENSITIVE REPRESSOR"/>
    <property type="match status" value="1"/>
</dbReference>
<keyword evidence="2" id="KW-1185">Reference proteome</keyword>
<dbReference type="InterPro" id="IPR036390">
    <property type="entry name" value="WH_DNA-bd_sf"/>
</dbReference>
<dbReference type="InterPro" id="IPR002481">
    <property type="entry name" value="FUR"/>
</dbReference>
<dbReference type="Proteomes" id="UP001597118">
    <property type="component" value="Unassembled WGS sequence"/>
</dbReference>
<dbReference type="InterPro" id="IPR036388">
    <property type="entry name" value="WH-like_DNA-bd_sf"/>
</dbReference>
<gene>
    <name evidence="1" type="ORF">ACFSAH_05775</name>
</gene>
<sequence length="125" mass="14086">MRPGRNTAARTEILGLINKSEAALSHTEIQAALDGLCDRVTIYRVLDRLTAEGLIHKIINMDGVVKYAYCHECSQMHRHNHIHFSCEKCKKVTCLEGVEPVFKLPEKYKVNEVNFTVSGLCPKCS</sequence>
<reference evidence="2" key="1">
    <citation type="journal article" date="2019" name="Int. J. Syst. Evol. Microbiol.">
        <title>The Global Catalogue of Microorganisms (GCM) 10K type strain sequencing project: providing services to taxonomists for standard genome sequencing and annotation.</title>
        <authorList>
            <consortium name="The Broad Institute Genomics Platform"/>
            <consortium name="The Broad Institute Genome Sequencing Center for Infectious Disease"/>
            <person name="Wu L."/>
            <person name="Ma J."/>
        </authorList>
    </citation>
    <scope>NUCLEOTIDE SEQUENCE [LARGE SCALE GENOMIC DNA]</scope>
    <source>
        <strain evidence="2">CCUG 53762</strain>
    </source>
</reference>
<dbReference type="SUPFAM" id="SSF46785">
    <property type="entry name" value="Winged helix' DNA-binding domain"/>
    <property type="match status" value="1"/>
</dbReference>
<dbReference type="EMBL" id="JBHUDG010000004">
    <property type="protein sequence ID" value="MFD1629379.1"/>
    <property type="molecule type" value="Genomic_DNA"/>
</dbReference>
<dbReference type="RefSeq" id="WP_379661759.1">
    <property type="nucleotide sequence ID" value="NZ_JBHUDG010000004.1"/>
</dbReference>
<organism evidence="1 2">
    <name type="scientific">Pseudopedobacter beijingensis</name>
    <dbReference type="NCBI Taxonomy" id="1207056"/>
    <lineage>
        <taxon>Bacteria</taxon>
        <taxon>Pseudomonadati</taxon>
        <taxon>Bacteroidota</taxon>
        <taxon>Sphingobacteriia</taxon>
        <taxon>Sphingobacteriales</taxon>
        <taxon>Sphingobacteriaceae</taxon>
        <taxon>Pseudopedobacter</taxon>
    </lineage>
</organism>
<accession>A0ABW4IBK5</accession>
<name>A0ABW4IBK5_9SPHI</name>
<dbReference type="Gene3D" id="1.10.10.10">
    <property type="entry name" value="Winged helix-like DNA-binding domain superfamily/Winged helix DNA-binding domain"/>
    <property type="match status" value="1"/>
</dbReference>
<protein>
    <submittedName>
        <fullName evidence="1">Fur family transcriptional regulator</fullName>
    </submittedName>
</protein>
<dbReference type="Pfam" id="PF01475">
    <property type="entry name" value="FUR"/>
    <property type="match status" value="1"/>
</dbReference>